<dbReference type="Gene3D" id="2.60.120.650">
    <property type="entry name" value="Cupin"/>
    <property type="match status" value="1"/>
</dbReference>
<dbReference type="AlphaFoldDB" id="A0A9W7AQL8"/>
<dbReference type="Proteomes" id="UP001165082">
    <property type="component" value="Unassembled WGS sequence"/>
</dbReference>
<dbReference type="OrthoDB" id="196376at2759"/>
<organism evidence="1 2">
    <name type="scientific">Triparma retinervis</name>
    <dbReference type="NCBI Taxonomy" id="2557542"/>
    <lineage>
        <taxon>Eukaryota</taxon>
        <taxon>Sar</taxon>
        <taxon>Stramenopiles</taxon>
        <taxon>Ochrophyta</taxon>
        <taxon>Bolidophyceae</taxon>
        <taxon>Parmales</taxon>
        <taxon>Triparmaceae</taxon>
        <taxon>Triparma</taxon>
    </lineage>
</organism>
<name>A0A9W7AQL8_9STRA</name>
<comment type="caution">
    <text evidence="1">The sequence shown here is derived from an EMBL/GenBank/DDBJ whole genome shotgun (WGS) entry which is preliminary data.</text>
</comment>
<dbReference type="EMBL" id="BRXZ01001647">
    <property type="protein sequence ID" value="GMH75944.1"/>
    <property type="molecule type" value="Genomic_DNA"/>
</dbReference>
<accession>A0A9W7AQL8</accession>
<proteinExistence type="predicted"/>
<keyword evidence="2" id="KW-1185">Reference proteome</keyword>
<gene>
    <name evidence="1" type="ORF">TrRE_jg2117</name>
</gene>
<reference evidence="1" key="1">
    <citation type="submission" date="2022-07" db="EMBL/GenBank/DDBJ databases">
        <title>Genome analysis of Parmales, a sister group of diatoms, reveals the evolutionary specialization of diatoms from phago-mixotrophs to photoautotrophs.</title>
        <authorList>
            <person name="Ban H."/>
            <person name="Sato S."/>
            <person name="Yoshikawa S."/>
            <person name="Kazumasa Y."/>
            <person name="Nakamura Y."/>
            <person name="Ichinomiya M."/>
            <person name="Saitoh K."/>
            <person name="Sato N."/>
            <person name="Blanc-Mathieu R."/>
            <person name="Endo H."/>
            <person name="Kuwata A."/>
            <person name="Ogata H."/>
        </authorList>
    </citation>
    <scope>NUCLEOTIDE SEQUENCE</scope>
</reference>
<protein>
    <recommendedName>
        <fullName evidence="3">JmjC domain-containing protein</fullName>
    </recommendedName>
</protein>
<evidence type="ECO:0000313" key="2">
    <source>
        <dbReference type="Proteomes" id="UP001165082"/>
    </source>
</evidence>
<sequence length="211" mass="24900">MRQHLMTPEYFDDTRFLSCLGPQHMAEFYEAFNWKMFFMTQPGAGMHMHTDADRAHLYTLQLGGTKSWFLCRGNETRGVYSGRVDAFGLENAGERFPIFAQTQPRCYRTDLTTGEILYWHSDWWHQTYVGENATDPSFSILSLFIDEDILRLKSPKSGKPVFDLMRSHNYKRKSDNREFPEKLSMCMKQWRNKVNRWDMLVGVMSRFGFSL</sequence>
<evidence type="ECO:0000313" key="1">
    <source>
        <dbReference type="EMBL" id="GMH75944.1"/>
    </source>
</evidence>
<dbReference type="SUPFAM" id="SSF51197">
    <property type="entry name" value="Clavaminate synthase-like"/>
    <property type="match status" value="1"/>
</dbReference>
<evidence type="ECO:0008006" key="3">
    <source>
        <dbReference type="Google" id="ProtNLM"/>
    </source>
</evidence>